<evidence type="ECO:0000313" key="2">
    <source>
        <dbReference type="EMBL" id="KOM49999.1"/>
    </source>
</evidence>
<feature type="region of interest" description="Disordered" evidence="1">
    <location>
        <begin position="218"/>
        <end position="247"/>
    </location>
</feature>
<gene>
    <name evidence="2" type="ORF">LR48_Vigan08g082600</name>
</gene>
<sequence length="247" mass="28659">MSHLPDCLQNRWTKKTQMFKDCMRYPGRYKKEKGFLHRWLDKEEKIIAYIIDWVFLPGRFYYDKLTSEDLYLLNAIMFRIPTNWVVVFKKHIINVGNNDWCNLPYGVFISKILSLSEITLTGETMITCNITNQIGKVTLTCIGLKKTALGWIFNDVQSPSKDQDEVPDSDSKQILLSSKSEFEKSMVKMFEKVSKRASMMKKSLMRINEKMDKIIKNYVESSTSTEESTDGVEESSDADSMESSETE</sequence>
<accession>A0A0L9V5R6</accession>
<dbReference type="AlphaFoldDB" id="A0A0L9V5R6"/>
<dbReference type="EMBL" id="CM003378">
    <property type="protein sequence ID" value="KOM49999.1"/>
    <property type="molecule type" value="Genomic_DNA"/>
</dbReference>
<feature type="compositionally biased region" description="Acidic residues" evidence="1">
    <location>
        <begin position="227"/>
        <end position="247"/>
    </location>
</feature>
<dbReference type="Proteomes" id="UP000053144">
    <property type="component" value="Chromosome 8"/>
</dbReference>
<proteinExistence type="predicted"/>
<name>A0A0L9V5R6_PHAAN</name>
<protein>
    <submittedName>
        <fullName evidence="2">Uncharacterized protein</fullName>
    </submittedName>
</protein>
<evidence type="ECO:0000313" key="3">
    <source>
        <dbReference type="Proteomes" id="UP000053144"/>
    </source>
</evidence>
<evidence type="ECO:0000256" key="1">
    <source>
        <dbReference type="SAM" id="MobiDB-lite"/>
    </source>
</evidence>
<organism evidence="2 3">
    <name type="scientific">Phaseolus angularis</name>
    <name type="common">Azuki bean</name>
    <name type="synonym">Vigna angularis</name>
    <dbReference type="NCBI Taxonomy" id="3914"/>
    <lineage>
        <taxon>Eukaryota</taxon>
        <taxon>Viridiplantae</taxon>
        <taxon>Streptophyta</taxon>
        <taxon>Embryophyta</taxon>
        <taxon>Tracheophyta</taxon>
        <taxon>Spermatophyta</taxon>
        <taxon>Magnoliopsida</taxon>
        <taxon>eudicotyledons</taxon>
        <taxon>Gunneridae</taxon>
        <taxon>Pentapetalae</taxon>
        <taxon>rosids</taxon>
        <taxon>fabids</taxon>
        <taxon>Fabales</taxon>
        <taxon>Fabaceae</taxon>
        <taxon>Papilionoideae</taxon>
        <taxon>50 kb inversion clade</taxon>
        <taxon>NPAAA clade</taxon>
        <taxon>indigoferoid/millettioid clade</taxon>
        <taxon>Phaseoleae</taxon>
        <taxon>Vigna</taxon>
    </lineage>
</organism>
<reference evidence="3" key="1">
    <citation type="journal article" date="2015" name="Proc. Natl. Acad. Sci. U.S.A.">
        <title>Genome sequencing of adzuki bean (Vigna angularis) provides insight into high starch and low fat accumulation and domestication.</title>
        <authorList>
            <person name="Yang K."/>
            <person name="Tian Z."/>
            <person name="Chen C."/>
            <person name="Luo L."/>
            <person name="Zhao B."/>
            <person name="Wang Z."/>
            <person name="Yu L."/>
            <person name="Li Y."/>
            <person name="Sun Y."/>
            <person name="Li W."/>
            <person name="Chen Y."/>
            <person name="Li Y."/>
            <person name="Zhang Y."/>
            <person name="Ai D."/>
            <person name="Zhao J."/>
            <person name="Shang C."/>
            <person name="Ma Y."/>
            <person name="Wu B."/>
            <person name="Wang M."/>
            <person name="Gao L."/>
            <person name="Sun D."/>
            <person name="Zhang P."/>
            <person name="Guo F."/>
            <person name="Wang W."/>
            <person name="Li Y."/>
            <person name="Wang J."/>
            <person name="Varshney R.K."/>
            <person name="Wang J."/>
            <person name="Ling H.Q."/>
            <person name="Wan P."/>
        </authorList>
    </citation>
    <scope>NUCLEOTIDE SEQUENCE</scope>
    <source>
        <strain evidence="3">cv. Jingnong 6</strain>
    </source>
</reference>
<dbReference type="Gramene" id="KOM49999">
    <property type="protein sequence ID" value="KOM49999"/>
    <property type="gene ID" value="LR48_Vigan08g082600"/>
</dbReference>